<dbReference type="EMBL" id="WUUL01000015">
    <property type="protein sequence ID" value="MXQ55502.1"/>
    <property type="molecule type" value="Genomic_DNA"/>
</dbReference>
<sequence length="88" mass="10289">MEEFEFLYDDTEETKTRFVSFVGKENRYDLVIMMSGRFYGKHLIMHLQSNNFAIIGPDDLEEEGYLEEAYSLSEAEAAELHSFLHTLV</sequence>
<evidence type="ECO:0000313" key="2">
    <source>
        <dbReference type="Proteomes" id="UP000430692"/>
    </source>
</evidence>
<evidence type="ECO:0000313" key="1">
    <source>
        <dbReference type="EMBL" id="MXQ55502.1"/>
    </source>
</evidence>
<keyword evidence="2" id="KW-1185">Reference proteome</keyword>
<name>A0A6I4W5A9_9BACL</name>
<reference evidence="1 2" key="1">
    <citation type="submission" date="2019-12" db="EMBL/GenBank/DDBJ databases">
        <title>Whole-genome analyses of novel actinobacteria.</title>
        <authorList>
            <person name="Sahin N."/>
            <person name="Saygin H."/>
        </authorList>
    </citation>
    <scope>NUCLEOTIDE SEQUENCE [LARGE SCALE GENOMIC DNA]</scope>
    <source>
        <strain evidence="1 2">KC615</strain>
    </source>
</reference>
<gene>
    <name evidence="1" type="ORF">GSM42_17615</name>
</gene>
<accession>A0A6I4W5A9</accession>
<dbReference type="Pfam" id="PF11256">
    <property type="entry name" value="SAV0927-like"/>
    <property type="match status" value="1"/>
</dbReference>
<organism evidence="1 2">
    <name type="scientific">Shimazuella alba</name>
    <dbReference type="NCBI Taxonomy" id="2690964"/>
    <lineage>
        <taxon>Bacteria</taxon>
        <taxon>Bacillati</taxon>
        <taxon>Bacillota</taxon>
        <taxon>Bacilli</taxon>
        <taxon>Bacillales</taxon>
        <taxon>Thermoactinomycetaceae</taxon>
        <taxon>Shimazuella</taxon>
    </lineage>
</organism>
<dbReference type="Proteomes" id="UP000430692">
    <property type="component" value="Unassembled WGS sequence"/>
</dbReference>
<protein>
    <submittedName>
        <fullName evidence="1">DUF3055 family protein</fullName>
    </submittedName>
</protein>
<dbReference type="InterPro" id="IPR021415">
    <property type="entry name" value="SAV0927-like"/>
</dbReference>
<proteinExistence type="predicted"/>
<comment type="caution">
    <text evidence="1">The sequence shown here is derived from an EMBL/GenBank/DDBJ whole genome shotgun (WGS) entry which is preliminary data.</text>
</comment>
<dbReference type="RefSeq" id="WP_160802855.1">
    <property type="nucleotide sequence ID" value="NZ_WUUL01000015.1"/>
</dbReference>
<dbReference type="AlphaFoldDB" id="A0A6I4W5A9"/>